<dbReference type="EMBL" id="CP017903">
    <property type="protein sequence ID" value="ARP20420.1"/>
    <property type="molecule type" value="Genomic_DNA"/>
</dbReference>
<feature type="coiled-coil region" evidence="5">
    <location>
        <begin position="100"/>
        <end position="198"/>
    </location>
</feature>
<accession>A0A1W6TWW8</accession>
<sequence>MMKRIILGTLALTLLTACSKDDGQQALGTLERDRVTFTATSSEIIRALPIKEGSQVTEGEVLVQLDTKNQEAVLAHAVAEQAKADAYLLKLTNGERPEDIAAAQARVARAEAQLIEAQKNYQRKAELVRKKLISQSEKDTALAARDSARAELDSSQEEFSKLTAGSRPEDIEQAKAALMAAKADVALQEQKLAELTITATRDGLLDNLPFNLGERVPVNGVVAVIQASRVPYARVYVPANYRVDFVPGKTVNVHVDGVEQPYSGTVRWVATEPSFTPYFALTEEERSRLMYLAEVDLQDSAQSLPSGIPAQVDLVE</sequence>
<keyword evidence="3" id="KW-0732">Signal</keyword>
<evidence type="ECO:0000256" key="5">
    <source>
        <dbReference type="SAM" id="Coils"/>
    </source>
</evidence>
<evidence type="ECO:0000313" key="7">
    <source>
        <dbReference type="EMBL" id="ARP20420.1"/>
    </source>
</evidence>
<gene>
    <name evidence="7" type="ORF">K05K4_36930</name>
</gene>
<proteinExistence type="predicted"/>
<dbReference type="Gene3D" id="2.40.50.100">
    <property type="match status" value="1"/>
</dbReference>
<name>A0A1W6TWW8_VIBAL</name>
<dbReference type="Gene3D" id="1.10.287.470">
    <property type="entry name" value="Helix hairpin bin"/>
    <property type="match status" value="1"/>
</dbReference>
<evidence type="ECO:0000256" key="3">
    <source>
        <dbReference type="ARBA" id="ARBA00022729"/>
    </source>
</evidence>
<dbReference type="PROSITE" id="PS51257">
    <property type="entry name" value="PROKAR_LIPOPROTEIN"/>
    <property type="match status" value="1"/>
</dbReference>
<evidence type="ECO:0000259" key="6">
    <source>
        <dbReference type="Pfam" id="PF25881"/>
    </source>
</evidence>
<dbReference type="PANTHER" id="PTHR32347:SF29">
    <property type="entry name" value="UPF0194 MEMBRANE PROTEIN YBHG"/>
    <property type="match status" value="1"/>
</dbReference>
<dbReference type="InterPro" id="IPR050465">
    <property type="entry name" value="UPF0194_transport"/>
</dbReference>
<protein>
    <recommendedName>
        <fullName evidence="2">Type IV secretion system putative lipoprotein virB7</fullName>
    </recommendedName>
</protein>
<evidence type="ECO:0000256" key="1">
    <source>
        <dbReference type="ARBA" id="ARBA00004196"/>
    </source>
</evidence>
<dbReference type="InterPro" id="IPR012640">
    <property type="entry name" value="Membr_lipoprot_lipid_attach_CS"/>
</dbReference>
<keyword evidence="4 5" id="KW-0175">Coiled coil</keyword>
<dbReference type="SUPFAM" id="SSF111369">
    <property type="entry name" value="HlyD-like secretion proteins"/>
    <property type="match status" value="1"/>
</dbReference>
<organism evidence="7">
    <name type="scientific">Vibrio alginolyticus</name>
    <dbReference type="NCBI Taxonomy" id="663"/>
    <lineage>
        <taxon>Bacteria</taxon>
        <taxon>Pseudomonadati</taxon>
        <taxon>Pseudomonadota</taxon>
        <taxon>Gammaproteobacteria</taxon>
        <taxon>Vibrionales</taxon>
        <taxon>Vibrionaceae</taxon>
        <taxon>Vibrio</taxon>
    </lineage>
</organism>
<comment type="subcellular location">
    <subcellularLocation>
        <location evidence="1">Cell envelope</location>
    </subcellularLocation>
</comment>
<dbReference type="PANTHER" id="PTHR32347">
    <property type="entry name" value="EFFLUX SYSTEM COMPONENT YKNX-RELATED"/>
    <property type="match status" value="1"/>
</dbReference>
<dbReference type="GO" id="GO:0030313">
    <property type="term" value="C:cell envelope"/>
    <property type="evidence" value="ECO:0007669"/>
    <property type="project" value="UniProtKB-SubCell"/>
</dbReference>
<dbReference type="Pfam" id="PF25881">
    <property type="entry name" value="HH_YBHG"/>
    <property type="match status" value="1"/>
</dbReference>
<feature type="domain" description="YbhG-like alpha-helical hairpin" evidence="6">
    <location>
        <begin position="65"/>
        <end position="192"/>
    </location>
</feature>
<reference evidence="7" key="1">
    <citation type="submission" date="2016-10" db="EMBL/GenBank/DDBJ databases">
        <title>The High Quality Genome of Vibrio alginolyticus K01M1.</title>
        <authorList>
            <person name="Wendling C."/>
            <person name="Chibani C.M."/>
            <person name="Hertel R."/>
            <person name="Sproer C."/>
            <person name="Bunk B."/>
            <person name="Overmann J."/>
            <person name="Roth O."/>
            <person name="Liesegang H."/>
        </authorList>
    </citation>
    <scope>NUCLEOTIDE SEQUENCE</scope>
    <source>
        <strain evidence="7">K05K4</strain>
    </source>
</reference>
<dbReference type="AlphaFoldDB" id="A0A1W6TWW8"/>
<evidence type="ECO:0000256" key="2">
    <source>
        <dbReference type="ARBA" id="ARBA00017922"/>
    </source>
</evidence>
<evidence type="ECO:0000256" key="4">
    <source>
        <dbReference type="ARBA" id="ARBA00023054"/>
    </source>
</evidence>
<dbReference type="InterPro" id="IPR059052">
    <property type="entry name" value="HH_YbhG-like"/>
</dbReference>
<dbReference type="RefSeq" id="WP_005375436.1">
    <property type="nucleotide sequence ID" value="NZ_CP017890.1"/>
</dbReference>
<dbReference type="Pfam" id="PF08139">
    <property type="entry name" value="LPAM_1"/>
    <property type="match status" value="1"/>
</dbReference>